<dbReference type="EMBL" id="JAJEQC010000001">
    <property type="protein sequence ID" value="MCC2135443.1"/>
    <property type="molecule type" value="Genomic_DNA"/>
</dbReference>
<feature type="domain" description="Glycoside hydrolase family 29 N-terminal" evidence="6">
    <location>
        <begin position="17"/>
        <end position="336"/>
    </location>
</feature>
<evidence type="ECO:0000256" key="5">
    <source>
        <dbReference type="ARBA" id="ARBA00023295"/>
    </source>
</evidence>
<dbReference type="GO" id="GO:0005764">
    <property type="term" value="C:lysosome"/>
    <property type="evidence" value="ECO:0007669"/>
    <property type="project" value="TreeGrafter"/>
</dbReference>
<dbReference type="InterPro" id="IPR057739">
    <property type="entry name" value="Glyco_hydro_29_N"/>
</dbReference>
<sequence>MVEFLKEAAHVVPSKRQLDWFEMERYAFVHYGVNTYTDREWGEGTEDEKIFNPTALDCDQWVEAVKSAGLKGLILTAKHHDGFCLWPSKYTEHSVKNSPYKGDVVREAAEACKRGGIKFGFYLSPWDRNSKYYGTPEYNDYFCNQLTELLTGYGDIFCVWFDNACGEGENGKKQEYDFPRYFELIRKYQPNAVIFNDFGPDTRWCGNEAGEARHAEWAVVPSELCFYSEVQTGAGPMAEDGSLSYMYNTNREIGTMPNILYSKGLVFAPAEIDMSIRPGWFWHENEEPHSLERLYNTYLRSCGANACLNLNVPPTREGKFDERDVKRLKEFGDLIRETTENRIPCTVERIGGTPTQPVYELKTEGPVEIGCVVLREDLTHGQRVEGFRILGIDEENKADYALFEGTCIGNKHICELEDPFAVQNPLTGHTNKKLSGVRVQITAARDEVFMREIYITKGKSVCEQK</sequence>
<dbReference type="Gene3D" id="2.60.120.260">
    <property type="entry name" value="Galactose-binding domain-like"/>
    <property type="match status" value="1"/>
</dbReference>
<name>A0AAE3AJ74_9FIRM</name>
<gene>
    <name evidence="7" type="ORF">LKD31_00195</name>
</gene>
<comment type="caution">
    <text evidence="7">The sequence shown here is derived from an EMBL/GenBank/DDBJ whole genome shotgun (WGS) entry which is preliminary data.</text>
</comment>
<evidence type="ECO:0000313" key="7">
    <source>
        <dbReference type="EMBL" id="MCC2135443.1"/>
    </source>
</evidence>
<evidence type="ECO:0000256" key="3">
    <source>
        <dbReference type="ARBA" id="ARBA00022729"/>
    </source>
</evidence>
<dbReference type="RefSeq" id="WP_308448109.1">
    <property type="nucleotide sequence ID" value="NZ_JAJEQC010000001.1"/>
</dbReference>
<evidence type="ECO:0000256" key="1">
    <source>
        <dbReference type="ARBA" id="ARBA00007951"/>
    </source>
</evidence>
<keyword evidence="3" id="KW-0732">Signal</keyword>
<evidence type="ECO:0000313" key="8">
    <source>
        <dbReference type="Proteomes" id="UP001199424"/>
    </source>
</evidence>
<dbReference type="PANTHER" id="PTHR10030:SF37">
    <property type="entry name" value="ALPHA-L-FUCOSIDASE-RELATED"/>
    <property type="match status" value="1"/>
</dbReference>
<keyword evidence="5" id="KW-0326">Glycosidase</keyword>
<dbReference type="EC" id="3.2.1.51" evidence="2"/>
<dbReference type="SUPFAM" id="SSF51445">
    <property type="entry name" value="(Trans)glycosidases"/>
    <property type="match status" value="1"/>
</dbReference>
<keyword evidence="8" id="KW-1185">Reference proteome</keyword>
<comment type="similarity">
    <text evidence="1">Belongs to the glycosyl hydrolase 29 family.</text>
</comment>
<dbReference type="GO" id="GO:0004560">
    <property type="term" value="F:alpha-L-fucosidase activity"/>
    <property type="evidence" value="ECO:0007669"/>
    <property type="project" value="InterPro"/>
</dbReference>
<dbReference type="PANTHER" id="PTHR10030">
    <property type="entry name" value="ALPHA-L-FUCOSIDASE"/>
    <property type="match status" value="1"/>
</dbReference>
<keyword evidence="4" id="KW-0378">Hydrolase</keyword>
<dbReference type="SMART" id="SM00812">
    <property type="entry name" value="Alpha_L_fucos"/>
    <property type="match status" value="1"/>
</dbReference>
<evidence type="ECO:0000256" key="2">
    <source>
        <dbReference type="ARBA" id="ARBA00012662"/>
    </source>
</evidence>
<dbReference type="InterPro" id="IPR017853">
    <property type="entry name" value="GH"/>
</dbReference>
<evidence type="ECO:0000256" key="4">
    <source>
        <dbReference type="ARBA" id="ARBA00022801"/>
    </source>
</evidence>
<dbReference type="Pfam" id="PF01120">
    <property type="entry name" value="Alpha_L_fucos"/>
    <property type="match status" value="1"/>
</dbReference>
<dbReference type="Proteomes" id="UP001199424">
    <property type="component" value="Unassembled WGS sequence"/>
</dbReference>
<dbReference type="GO" id="GO:0006004">
    <property type="term" value="P:fucose metabolic process"/>
    <property type="evidence" value="ECO:0007669"/>
    <property type="project" value="TreeGrafter"/>
</dbReference>
<organism evidence="7 8">
    <name type="scientific">Hominenteromicrobium mulieris</name>
    <dbReference type="NCBI Taxonomy" id="2885357"/>
    <lineage>
        <taxon>Bacteria</taxon>
        <taxon>Bacillati</taxon>
        <taxon>Bacillota</taxon>
        <taxon>Clostridia</taxon>
        <taxon>Eubacteriales</taxon>
        <taxon>Oscillospiraceae</taxon>
        <taxon>Hominenteromicrobium</taxon>
    </lineage>
</organism>
<dbReference type="AlphaFoldDB" id="A0AAE3AJ74"/>
<reference evidence="7" key="1">
    <citation type="submission" date="2021-10" db="EMBL/GenBank/DDBJ databases">
        <title>Anaerobic single-cell dispensing facilitates the cultivation of human gut bacteria.</title>
        <authorList>
            <person name="Afrizal A."/>
        </authorList>
    </citation>
    <scope>NUCLEOTIDE SEQUENCE</scope>
    <source>
        <strain evidence="7">CLA-AA-H250</strain>
    </source>
</reference>
<dbReference type="GO" id="GO:0016139">
    <property type="term" value="P:glycoside catabolic process"/>
    <property type="evidence" value="ECO:0007669"/>
    <property type="project" value="TreeGrafter"/>
</dbReference>
<dbReference type="InterPro" id="IPR000933">
    <property type="entry name" value="Glyco_hydro_29"/>
</dbReference>
<dbReference type="Gene3D" id="3.20.20.80">
    <property type="entry name" value="Glycosidases"/>
    <property type="match status" value="1"/>
</dbReference>
<evidence type="ECO:0000259" key="6">
    <source>
        <dbReference type="Pfam" id="PF01120"/>
    </source>
</evidence>
<proteinExistence type="inferred from homology"/>
<protein>
    <recommendedName>
        <fullName evidence="2">alpha-L-fucosidase</fullName>
        <ecNumber evidence="2">3.2.1.51</ecNumber>
    </recommendedName>
</protein>
<accession>A0AAE3AJ74</accession>